<keyword evidence="4" id="KW-0963">Cytoplasm</keyword>
<evidence type="ECO:0000256" key="9">
    <source>
        <dbReference type="ARBA" id="ARBA00022842"/>
    </source>
</evidence>
<dbReference type="AlphaFoldDB" id="A0A6J6HX72"/>
<proteinExistence type="inferred from homology"/>
<organism evidence="12">
    <name type="scientific">freshwater metagenome</name>
    <dbReference type="NCBI Taxonomy" id="449393"/>
    <lineage>
        <taxon>unclassified sequences</taxon>
        <taxon>metagenomes</taxon>
        <taxon>ecological metagenomes</taxon>
    </lineage>
</organism>
<dbReference type="EMBL" id="CAEZWN010000073">
    <property type="protein sequence ID" value="CAB4658325.1"/>
    <property type="molecule type" value="Genomic_DNA"/>
</dbReference>
<evidence type="ECO:0000313" key="14">
    <source>
        <dbReference type="EMBL" id="CAB4693516.1"/>
    </source>
</evidence>
<dbReference type="EMBL" id="CAESAM010000044">
    <property type="protein sequence ID" value="CAB4339151.1"/>
    <property type="molecule type" value="Genomic_DNA"/>
</dbReference>
<dbReference type="EMBL" id="CAEZXU010000014">
    <property type="protein sequence ID" value="CAB4693516.1"/>
    <property type="molecule type" value="Genomic_DNA"/>
</dbReference>
<dbReference type="GO" id="GO:0046872">
    <property type="term" value="F:metal ion binding"/>
    <property type="evidence" value="ECO:0007669"/>
    <property type="project" value="UniProtKB-KW"/>
</dbReference>
<dbReference type="EMBL" id="CAFBOH010000071">
    <property type="protein sequence ID" value="CAB4979822.1"/>
    <property type="molecule type" value="Genomic_DNA"/>
</dbReference>
<evidence type="ECO:0000256" key="1">
    <source>
        <dbReference type="ARBA" id="ARBA00004496"/>
    </source>
</evidence>
<name>A0A6J6HX72_9ZZZZ</name>
<dbReference type="InterPro" id="IPR003442">
    <property type="entry name" value="T6A_TsaE"/>
</dbReference>
<evidence type="ECO:0000256" key="8">
    <source>
        <dbReference type="ARBA" id="ARBA00022840"/>
    </source>
</evidence>
<dbReference type="PANTHER" id="PTHR33540">
    <property type="entry name" value="TRNA THREONYLCARBAMOYLADENOSINE BIOSYNTHESIS PROTEIN TSAE"/>
    <property type="match status" value="1"/>
</dbReference>
<evidence type="ECO:0000256" key="4">
    <source>
        <dbReference type="ARBA" id="ARBA00022490"/>
    </source>
</evidence>
<evidence type="ECO:0000313" key="16">
    <source>
        <dbReference type="EMBL" id="CAB4979822.1"/>
    </source>
</evidence>
<dbReference type="SUPFAM" id="SSF52540">
    <property type="entry name" value="P-loop containing nucleoside triphosphate hydrolases"/>
    <property type="match status" value="1"/>
</dbReference>
<evidence type="ECO:0000256" key="3">
    <source>
        <dbReference type="ARBA" id="ARBA00019010"/>
    </source>
</evidence>
<gene>
    <name evidence="12" type="ORF">UFOPK1854_00932</name>
    <name evidence="13" type="ORF">UFOPK2252_00770</name>
    <name evidence="14" type="ORF">UFOPK2592_00351</name>
    <name evidence="15" type="ORF">UFOPK3282_00183</name>
    <name evidence="16" type="ORF">UFOPK3935_00642</name>
    <name evidence="11" type="ORF">UFOPK4171_00606</name>
</gene>
<sequence>MKITSDSVAAMHQLGAQIGKQLKSGDVVVLTGELGAGKTVLTQGIGSEFGIENVTSPTFVISRIHKGNPNFIHIDAYRLLDAGTQSFADLDFESYLPNSVFVIEWGKDFISQLTDQYLDIQIVATDKENERTLEINGVGQRWAGFKL</sequence>
<comment type="similarity">
    <text evidence="2">Belongs to the TsaE family.</text>
</comment>
<evidence type="ECO:0000256" key="6">
    <source>
        <dbReference type="ARBA" id="ARBA00022723"/>
    </source>
</evidence>
<evidence type="ECO:0000256" key="7">
    <source>
        <dbReference type="ARBA" id="ARBA00022741"/>
    </source>
</evidence>
<dbReference type="GO" id="GO:0005737">
    <property type="term" value="C:cytoplasm"/>
    <property type="evidence" value="ECO:0007669"/>
    <property type="project" value="UniProtKB-SubCell"/>
</dbReference>
<keyword evidence="5" id="KW-0819">tRNA processing</keyword>
<evidence type="ECO:0000313" key="12">
    <source>
        <dbReference type="EMBL" id="CAB4617267.1"/>
    </source>
</evidence>
<dbReference type="Pfam" id="PF02367">
    <property type="entry name" value="TsaE"/>
    <property type="match status" value="1"/>
</dbReference>
<keyword evidence="6" id="KW-0479">Metal-binding</keyword>
<protein>
    <recommendedName>
        <fullName evidence="3">tRNA threonylcarbamoyladenosine biosynthesis protein TsaE</fullName>
    </recommendedName>
    <alternativeName>
        <fullName evidence="10">t(6)A37 threonylcarbamoyladenosine biosynthesis protein TsaE</fullName>
    </alternativeName>
</protein>
<reference evidence="12" key="1">
    <citation type="submission" date="2020-05" db="EMBL/GenBank/DDBJ databases">
        <authorList>
            <person name="Chiriac C."/>
            <person name="Salcher M."/>
            <person name="Ghai R."/>
            <person name="Kavagutti S V."/>
        </authorList>
    </citation>
    <scope>NUCLEOTIDE SEQUENCE</scope>
</reference>
<dbReference type="GO" id="GO:0005524">
    <property type="term" value="F:ATP binding"/>
    <property type="evidence" value="ECO:0007669"/>
    <property type="project" value="UniProtKB-KW"/>
</dbReference>
<dbReference type="InterPro" id="IPR027417">
    <property type="entry name" value="P-loop_NTPase"/>
</dbReference>
<evidence type="ECO:0000256" key="5">
    <source>
        <dbReference type="ARBA" id="ARBA00022694"/>
    </source>
</evidence>
<dbReference type="Gene3D" id="3.40.50.300">
    <property type="entry name" value="P-loop containing nucleotide triphosphate hydrolases"/>
    <property type="match status" value="1"/>
</dbReference>
<dbReference type="PANTHER" id="PTHR33540:SF2">
    <property type="entry name" value="TRNA THREONYLCARBAMOYLADENOSINE BIOSYNTHESIS PROTEIN TSAE"/>
    <property type="match status" value="1"/>
</dbReference>
<evidence type="ECO:0000313" key="15">
    <source>
        <dbReference type="EMBL" id="CAB4847676.1"/>
    </source>
</evidence>
<evidence type="ECO:0000256" key="10">
    <source>
        <dbReference type="ARBA" id="ARBA00032441"/>
    </source>
</evidence>
<keyword evidence="7" id="KW-0547">Nucleotide-binding</keyword>
<dbReference type="EMBL" id="CAFBJG010000010">
    <property type="protein sequence ID" value="CAB4847676.1"/>
    <property type="molecule type" value="Genomic_DNA"/>
</dbReference>
<dbReference type="NCBIfam" id="TIGR00150">
    <property type="entry name" value="T6A_YjeE"/>
    <property type="match status" value="1"/>
</dbReference>
<keyword evidence="9" id="KW-0460">Magnesium</keyword>
<dbReference type="EMBL" id="CAEZUT010000125">
    <property type="protein sequence ID" value="CAB4617267.1"/>
    <property type="molecule type" value="Genomic_DNA"/>
</dbReference>
<keyword evidence="8" id="KW-0067">ATP-binding</keyword>
<evidence type="ECO:0000313" key="11">
    <source>
        <dbReference type="EMBL" id="CAB4339151.1"/>
    </source>
</evidence>
<comment type="subcellular location">
    <subcellularLocation>
        <location evidence="1">Cytoplasm</location>
    </subcellularLocation>
</comment>
<evidence type="ECO:0000313" key="13">
    <source>
        <dbReference type="EMBL" id="CAB4658325.1"/>
    </source>
</evidence>
<dbReference type="GO" id="GO:0002949">
    <property type="term" value="P:tRNA threonylcarbamoyladenosine modification"/>
    <property type="evidence" value="ECO:0007669"/>
    <property type="project" value="InterPro"/>
</dbReference>
<evidence type="ECO:0000256" key="2">
    <source>
        <dbReference type="ARBA" id="ARBA00007599"/>
    </source>
</evidence>
<accession>A0A6J6HX72</accession>